<evidence type="ECO:0000313" key="7">
    <source>
        <dbReference type="Proteomes" id="UP000187209"/>
    </source>
</evidence>
<dbReference type="Pfam" id="PF02902">
    <property type="entry name" value="Peptidase_C48"/>
    <property type="match status" value="1"/>
</dbReference>
<dbReference type="Gene3D" id="3.40.395.10">
    <property type="entry name" value="Adenoviral Proteinase, Chain A"/>
    <property type="match status" value="1"/>
</dbReference>
<feature type="compositionally biased region" description="Low complexity" evidence="4">
    <location>
        <begin position="14"/>
        <end position="26"/>
    </location>
</feature>
<gene>
    <name evidence="6" type="ORF">SteCoe_3643</name>
</gene>
<sequence length="333" mass="38462">MYCTSRIGSPKCYSPRATSPRLRSPSPRARLFNCRMSPYQRITSTKSIGNIALPSFLRLSCPGTDELLKNFSLTRVRTTNSTADTSVFNKYSQQSPISEIIAGKGNHPSEFVNYVFDSKLYPEQVLLRVGKIELTRKDIACLRPGKLLPINLIDACLSCIKRRNKKMFQKCETHQRVIIMKTSFSQKVFQSKEKNAIRSKKNLLNFEYLLFPLFIGYWTILVVNNREKTAKYYDPIGIEKNEKQVFKGLFDFLKQEISFHQGKSIEGTRWKHLECQRVNETDAYDHIDSAVYVLRLAFKISTGKNIEISPDVLSEYRTKLITLLFKYGTKIVY</sequence>
<dbReference type="GO" id="GO:0006508">
    <property type="term" value="P:proteolysis"/>
    <property type="evidence" value="ECO:0007669"/>
    <property type="project" value="UniProtKB-KW"/>
</dbReference>
<dbReference type="GO" id="GO:0008234">
    <property type="term" value="F:cysteine-type peptidase activity"/>
    <property type="evidence" value="ECO:0007669"/>
    <property type="project" value="InterPro"/>
</dbReference>
<dbReference type="InterPro" id="IPR003653">
    <property type="entry name" value="Peptidase_C48_C"/>
</dbReference>
<evidence type="ECO:0000256" key="4">
    <source>
        <dbReference type="SAM" id="MobiDB-lite"/>
    </source>
</evidence>
<keyword evidence="2" id="KW-0645">Protease</keyword>
<dbReference type="EMBL" id="MPUH01000043">
    <property type="protein sequence ID" value="OMJ93400.1"/>
    <property type="molecule type" value="Genomic_DNA"/>
</dbReference>
<organism evidence="6 7">
    <name type="scientific">Stentor coeruleus</name>
    <dbReference type="NCBI Taxonomy" id="5963"/>
    <lineage>
        <taxon>Eukaryota</taxon>
        <taxon>Sar</taxon>
        <taxon>Alveolata</taxon>
        <taxon>Ciliophora</taxon>
        <taxon>Postciliodesmatophora</taxon>
        <taxon>Heterotrichea</taxon>
        <taxon>Heterotrichida</taxon>
        <taxon>Stentoridae</taxon>
        <taxon>Stentor</taxon>
    </lineage>
</organism>
<dbReference type="SUPFAM" id="SSF54001">
    <property type="entry name" value="Cysteine proteinases"/>
    <property type="match status" value="1"/>
</dbReference>
<dbReference type="OrthoDB" id="323564at2759"/>
<comment type="similarity">
    <text evidence="1">Belongs to the peptidase C48 family.</text>
</comment>
<protein>
    <recommendedName>
        <fullName evidence="5">Ubiquitin-like protease family profile domain-containing protein</fullName>
    </recommendedName>
</protein>
<keyword evidence="3" id="KW-0378">Hydrolase</keyword>
<dbReference type="InterPro" id="IPR038765">
    <property type="entry name" value="Papain-like_cys_pep_sf"/>
</dbReference>
<reference evidence="6 7" key="1">
    <citation type="submission" date="2016-11" db="EMBL/GenBank/DDBJ databases">
        <title>The macronuclear genome of Stentor coeruleus: a giant cell with tiny introns.</title>
        <authorList>
            <person name="Slabodnick M."/>
            <person name="Ruby J.G."/>
            <person name="Reiff S.B."/>
            <person name="Swart E.C."/>
            <person name="Gosai S."/>
            <person name="Prabakaran S."/>
            <person name="Witkowska E."/>
            <person name="Larue G.E."/>
            <person name="Fisher S."/>
            <person name="Freeman R.M."/>
            <person name="Gunawardena J."/>
            <person name="Chu W."/>
            <person name="Stover N.A."/>
            <person name="Gregory B.D."/>
            <person name="Nowacki M."/>
            <person name="Derisi J."/>
            <person name="Roy S.W."/>
            <person name="Marshall W.F."/>
            <person name="Sood P."/>
        </authorList>
    </citation>
    <scope>NUCLEOTIDE SEQUENCE [LARGE SCALE GENOMIC DNA]</scope>
    <source>
        <strain evidence="6">WM001</strain>
    </source>
</reference>
<evidence type="ECO:0000313" key="6">
    <source>
        <dbReference type="EMBL" id="OMJ93400.1"/>
    </source>
</evidence>
<name>A0A1R2CWP4_9CILI</name>
<accession>A0A1R2CWP4</accession>
<proteinExistence type="inferred from homology"/>
<evidence type="ECO:0000259" key="5">
    <source>
        <dbReference type="Pfam" id="PF02902"/>
    </source>
</evidence>
<keyword evidence="7" id="KW-1185">Reference proteome</keyword>
<dbReference type="Proteomes" id="UP000187209">
    <property type="component" value="Unassembled WGS sequence"/>
</dbReference>
<evidence type="ECO:0000256" key="3">
    <source>
        <dbReference type="ARBA" id="ARBA00022801"/>
    </source>
</evidence>
<comment type="caution">
    <text evidence="6">The sequence shown here is derived from an EMBL/GenBank/DDBJ whole genome shotgun (WGS) entry which is preliminary data.</text>
</comment>
<feature type="domain" description="Ubiquitin-like protease family profile" evidence="5">
    <location>
        <begin position="166"/>
        <end position="320"/>
    </location>
</feature>
<feature type="region of interest" description="Disordered" evidence="4">
    <location>
        <begin position="1"/>
        <end position="26"/>
    </location>
</feature>
<evidence type="ECO:0000256" key="1">
    <source>
        <dbReference type="ARBA" id="ARBA00005234"/>
    </source>
</evidence>
<evidence type="ECO:0000256" key="2">
    <source>
        <dbReference type="ARBA" id="ARBA00022670"/>
    </source>
</evidence>
<dbReference type="AlphaFoldDB" id="A0A1R2CWP4"/>